<feature type="signal peptide" evidence="1">
    <location>
        <begin position="1"/>
        <end position="17"/>
    </location>
</feature>
<dbReference type="AlphaFoldDB" id="A0A934IDB0"/>
<organism evidence="2 3">
    <name type="scientific">Palleronia pontilimi</name>
    <dbReference type="NCBI Taxonomy" id="1964209"/>
    <lineage>
        <taxon>Bacteria</taxon>
        <taxon>Pseudomonadati</taxon>
        <taxon>Pseudomonadota</taxon>
        <taxon>Alphaproteobacteria</taxon>
        <taxon>Rhodobacterales</taxon>
        <taxon>Roseobacteraceae</taxon>
        <taxon>Palleronia</taxon>
    </lineage>
</organism>
<evidence type="ECO:0000313" key="3">
    <source>
        <dbReference type="Proteomes" id="UP000642488"/>
    </source>
</evidence>
<sequence length="98" mass="10541">MKKLPLLLIGAALAVAACGNKGDQTIDRGFDSKNLRNLTKTPGIWVDGDGCEHWAIDDGIEGYQTNRLDRDGKPICGLLPPFTLNGPDRVGSRVPDPI</sequence>
<dbReference type="EMBL" id="JAEKPD010000006">
    <property type="protein sequence ID" value="MBJ3762352.1"/>
    <property type="molecule type" value="Genomic_DNA"/>
</dbReference>
<feature type="chain" id="PRO_5037366150" description="Lipoprotein" evidence="1">
    <location>
        <begin position="18"/>
        <end position="98"/>
    </location>
</feature>
<evidence type="ECO:0000313" key="2">
    <source>
        <dbReference type="EMBL" id="MBJ3762352.1"/>
    </source>
</evidence>
<evidence type="ECO:0000256" key="1">
    <source>
        <dbReference type="SAM" id="SignalP"/>
    </source>
</evidence>
<protein>
    <recommendedName>
        <fullName evidence="4">Lipoprotein</fullName>
    </recommendedName>
</protein>
<gene>
    <name evidence="2" type="ORF">ILP92_06305</name>
</gene>
<dbReference type="Proteomes" id="UP000642488">
    <property type="component" value="Unassembled WGS sequence"/>
</dbReference>
<comment type="caution">
    <text evidence="2">The sequence shown here is derived from an EMBL/GenBank/DDBJ whole genome shotgun (WGS) entry which is preliminary data.</text>
</comment>
<dbReference type="RefSeq" id="WP_198915531.1">
    <property type="nucleotide sequence ID" value="NZ_JAEKPD010000006.1"/>
</dbReference>
<keyword evidence="3" id="KW-1185">Reference proteome</keyword>
<dbReference type="PROSITE" id="PS51257">
    <property type="entry name" value="PROKAR_LIPOPROTEIN"/>
    <property type="match status" value="1"/>
</dbReference>
<reference evidence="2" key="1">
    <citation type="submission" date="2020-12" db="EMBL/GenBank/DDBJ databases">
        <title>Bacterial taxonomy.</title>
        <authorList>
            <person name="Pan X."/>
        </authorList>
    </citation>
    <scope>NUCLEOTIDE SEQUENCE</scope>
    <source>
        <strain evidence="2">KCTC 52957</strain>
    </source>
</reference>
<accession>A0A934IDB0</accession>
<proteinExistence type="predicted"/>
<evidence type="ECO:0008006" key="4">
    <source>
        <dbReference type="Google" id="ProtNLM"/>
    </source>
</evidence>
<keyword evidence="1" id="KW-0732">Signal</keyword>
<name>A0A934IDB0_9RHOB</name>